<reference evidence="1" key="1">
    <citation type="submission" date="2019-08" db="EMBL/GenBank/DDBJ databases">
        <authorList>
            <person name="Kucharzyk K."/>
            <person name="Murdoch R.W."/>
            <person name="Higgins S."/>
            <person name="Loffler F."/>
        </authorList>
    </citation>
    <scope>NUCLEOTIDE SEQUENCE</scope>
</reference>
<sequence>MSAAVEKTCDLLVGIVVLRSINFVNTPPIVSIPNDKGVTSNSTMSFTSPEMTPPWMAAPIATTSSGLTDLFGSLPASLRTASMTAGIRVEPPTKMISSISEVDKPASFNAWRTGIFVRSTKSYVISSNFARVSVNSKCNGPASPAVMNGRLI</sequence>
<gene>
    <name evidence="1" type="ORF">SDC9_153582</name>
</gene>
<dbReference type="AlphaFoldDB" id="A0A645EY28"/>
<protein>
    <submittedName>
        <fullName evidence="1">Uncharacterized protein</fullName>
    </submittedName>
</protein>
<accession>A0A645EY28</accession>
<evidence type="ECO:0000313" key="1">
    <source>
        <dbReference type="EMBL" id="MPN06326.1"/>
    </source>
</evidence>
<dbReference type="EMBL" id="VSSQ01052232">
    <property type="protein sequence ID" value="MPN06326.1"/>
    <property type="molecule type" value="Genomic_DNA"/>
</dbReference>
<organism evidence="1">
    <name type="scientific">bioreactor metagenome</name>
    <dbReference type="NCBI Taxonomy" id="1076179"/>
    <lineage>
        <taxon>unclassified sequences</taxon>
        <taxon>metagenomes</taxon>
        <taxon>ecological metagenomes</taxon>
    </lineage>
</organism>
<proteinExistence type="predicted"/>
<name>A0A645EY28_9ZZZZ</name>
<comment type="caution">
    <text evidence="1">The sequence shown here is derived from an EMBL/GenBank/DDBJ whole genome shotgun (WGS) entry which is preliminary data.</text>
</comment>